<dbReference type="Proteomes" id="UP001219901">
    <property type="component" value="Chromosome"/>
</dbReference>
<dbReference type="InterPro" id="IPR034660">
    <property type="entry name" value="DinB/YfiT-like"/>
</dbReference>
<dbReference type="EMBL" id="CP046147">
    <property type="protein sequence ID" value="WFG40197.1"/>
    <property type="molecule type" value="Genomic_DNA"/>
</dbReference>
<dbReference type="RefSeq" id="WP_342825781.1">
    <property type="nucleotide sequence ID" value="NZ_CP046146.1"/>
</dbReference>
<accession>A0AAJ5ZEX5</accession>
<gene>
    <name evidence="2" type="ORF">GKO46_10140</name>
    <name evidence="3" type="ORF">GKO48_11405</name>
</gene>
<organism evidence="3 4">
    <name type="scientific">Candidatus Lucifugimonas marina</name>
    <dbReference type="NCBI Taxonomy" id="3038979"/>
    <lineage>
        <taxon>Bacteria</taxon>
        <taxon>Bacillati</taxon>
        <taxon>Chloroflexota</taxon>
        <taxon>Dehalococcoidia</taxon>
        <taxon>SAR202 cluster</taxon>
        <taxon>Candidatus Lucifugimonadales</taxon>
        <taxon>Candidatus Lucifugimonadaceae</taxon>
        <taxon>Candidatus Lucifugimonas</taxon>
    </lineage>
</organism>
<reference evidence="3" key="2">
    <citation type="journal article" date="2023" name="Nat. Commun.">
        <title>Cultivation of marine bacteria of the SAR202 clade.</title>
        <authorList>
            <person name="Lim Y."/>
            <person name="Seo J.H."/>
            <person name="Giovannoni S.J."/>
            <person name="Kang I."/>
            <person name="Cho J.C."/>
        </authorList>
    </citation>
    <scope>NUCLEOTIDE SEQUENCE</scope>
    <source>
        <strain evidence="3">JH1073</strain>
    </source>
</reference>
<dbReference type="AlphaFoldDB" id="A0AAJ5ZEX5"/>
<evidence type="ECO:0000313" key="2">
    <source>
        <dbReference type="EMBL" id="MDG0867425.1"/>
    </source>
</evidence>
<keyword evidence="4" id="KW-1185">Reference proteome</keyword>
<dbReference type="EMBL" id="WMBE01000003">
    <property type="protein sequence ID" value="MDG0867425.1"/>
    <property type="molecule type" value="Genomic_DNA"/>
</dbReference>
<reference evidence="4 5" key="1">
    <citation type="submission" date="2019-11" db="EMBL/GenBank/DDBJ databases">
        <authorList>
            <person name="Cho J.-C."/>
        </authorList>
    </citation>
    <scope>NUCLEOTIDE SEQUENCE [LARGE SCALE GENOMIC DNA]</scope>
    <source>
        <strain evidence="3 4">JH1073</strain>
        <strain evidence="2 5">JH702</strain>
    </source>
</reference>
<evidence type="ECO:0000259" key="1">
    <source>
        <dbReference type="Pfam" id="PF12867"/>
    </source>
</evidence>
<evidence type="ECO:0000313" key="4">
    <source>
        <dbReference type="Proteomes" id="UP001219901"/>
    </source>
</evidence>
<dbReference type="SUPFAM" id="SSF109854">
    <property type="entry name" value="DinB/YfiT-like putative metalloenzymes"/>
    <property type="match status" value="1"/>
</dbReference>
<dbReference type="NCBIfam" id="NF047843">
    <property type="entry name" value="MST_Rv0443"/>
    <property type="match status" value="1"/>
</dbReference>
<protein>
    <submittedName>
        <fullName evidence="3">DUF664 domain-containing protein</fullName>
    </submittedName>
</protein>
<evidence type="ECO:0000313" key="3">
    <source>
        <dbReference type="EMBL" id="WFG40197.1"/>
    </source>
</evidence>
<sequence length="169" mass="19050">MESSDLLVEAYSHITRIVHQAADDLSQEQLAYRPEEGSNSIAWLVWHLTRIQDSHLKNVVQLEEAWLTEQWDERFGMAGSTGIGFGDGPEEVAAMRPPRAILLGYHDRVAGRVLDYLPTVDAEELDRIVDTNYDPHVKAGIRLMSVVQDNTQHAGQARYLRGMIDRLGV</sequence>
<dbReference type="Proteomes" id="UP001321249">
    <property type="component" value="Unassembled WGS sequence"/>
</dbReference>
<dbReference type="InterPro" id="IPR024775">
    <property type="entry name" value="DinB-like"/>
</dbReference>
<dbReference type="Pfam" id="PF12867">
    <property type="entry name" value="DinB_2"/>
    <property type="match status" value="1"/>
</dbReference>
<feature type="domain" description="DinB-like" evidence="1">
    <location>
        <begin position="16"/>
        <end position="156"/>
    </location>
</feature>
<proteinExistence type="predicted"/>
<dbReference type="Gene3D" id="1.20.120.450">
    <property type="entry name" value="dinb family like domain"/>
    <property type="match status" value="1"/>
</dbReference>
<reference evidence="4" key="3">
    <citation type="submission" date="2023-06" db="EMBL/GenBank/DDBJ databases">
        <title>Pangenomics reveal diversification of enzyme families and niche specialization in globally abundant SAR202 bacteria.</title>
        <authorList>
            <person name="Saw J.H.W."/>
        </authorList>
    </citation>
    <scope>NUCLEOTIDE SEQUENCE [LARGE SCALE GENOMIC DNA]</scope>
    <source>
        <strain evidence="4">JH1073</strain>
    </source>
</reference>
<name>A0AAJ5ZEX5_9CHLR</name>
<evidence type="ECO:0000313" key="5">
    <source>
        <dbReference type="Proteomes" id="UP001321249"/>
    </source>
</evidence>